<feature type="chain" id="PRO_5047248427" evidence="1">
    <location>
        <begin position="29"/>
        <end position="118"/>
    </location>
</feature>
<dbReference type="Proteomes" id="UP000539538">
    <property type="component" value="Unassembled WGS sequence"/>
</dbReference>
<dbReference type="RefSeq" id="WP_183264733.1">
    <property type="nucleotide sequence ID" value="NZ_BAAAVZ010000031.1"/>
</dbReference>
<accession>A0ABR6L9K8</accession>
<keyword evidence="1" id="KW-0732">Signal</keyword>
<keyword evidence="3" id="KW-1185">Reference proteome</keyword>
<reference evidence="2 3" key="1">
    <citation type="submission" date="2020-08" db="EMBL/GenBank/DDBJ databases">
        <title>Genomic Encyclopedia of Type Strains, Phase IV (KMG-IV): sequencing the most valuable type-strain genomes for metagenomic binning, comparative biology and taxonomic classification.</title>
        <authorList>
            <person name="Goeker M."/>
        </authorList>
    </citation>
    <scope>NUCLEOTIDE SEQUENCE [LARGE SCALE GENOMIC DNA]</scope>
    <source>
        <strain evidence="2 3">DSM 7050</strain>
    </source>
</reference>
<evidence type="ECO:0000313" key="2">
    <source>
        <dbReference type="EMBL" id="MBB4653410.1"/>
    </source>
</evidence>
<protein>
    <submittedName>
        <fullName evidence="2">Uncharacterized protein</fullName>
    </submittedName>
</protein>
<comment type="caution">
    <text evidence="2">The sequence shown here is derived from an EMBL/GenBank/DDBJ whole genome shotgun (WGS) entry which is preliminary data.</text>
</comment>
<evidence type="ECO:0000256" key="1">
    <source>
        <dbReference type="SAM" id="SignalP"/>
    </source>
</evidence>
<feature type="signal peptide" evidence="1">
    <location>
        <begin position="1"/>
        <end position="28"/>
    </location>
</feature>
<gene>
    <name evidence="2" type="ORF">GGQ99_005201</name>
</gene>
<dbReference type="EMBL" id="JACHOT010000014">
    <property type="protein sequence ID" value="MBB4653410.1"/>
    <property type="molecule type" value="Genomic_DNA"/>
</dbReference>
<evidence type="ECO:0000313" key="3">
    <source>
        <dbReference type="Proteomes" id="UP000539538"/>
    </source>
</evidence>
<organism evidence="2 3">
    <name type="scientific">Aminobacter niigataensis</name>
    <dbReference type="NCBI Taxonomy" id="83265"/>
    <lineage>
        <taxon>Bacteria</taxon>
        <taxon>Pseudomonadati</taxon>
        <taxon>Pseudomonadota</taxon>
        <taxon>Alphaproteobacteria</taxon>
        <taxon>Hyphomicrobiales</taxon>
        <taxon>Phyllobacteriaceae</taxon>
        <taxon>Aminobacter</taxon>
    </lineage>
</organism>
<name>A0ABR6L9K8_9HYPH</name>
<proteinExistence type="predicted"/>
<sequence length="118" mass="12117">MRWSIRHVFALLLAAFVAAGLSLSSVQASDMAVKMTMASDMGMPADGGCTACPDDSTDGGKMTACPQVCIAPVLAIVPQGLAAVVVALTPHLTPMPSAYLHGRAAVPDPYPPRPSRAV</sequence>